<keyword evidence="12 14" id="KW-0961">Cell wall biogenesis/degradation</keyword>
<evidence type="ECO:0000256" key="5">
    <source>
        <dbReference type="ARBA" id="ARBA00022598"/>
    </source>
</evidence>
<dbReference type="InterPro" id="IPR036565">
    <property type="entry name" value="Mur-like_cat_sf"/>
</dbReference>
<feature type="domain" description="Mur ligase C-terminal" evidence="16">
    <location>
        <begin position="323"/>
        <end position="458"/>
    </location>
</feature>
<dbReference type="InterPro" id="IPR005758">
    <property type="entry name" value="UDP-N-AcMur_Ala_ligase_MurC"/>
</dbReference>
<dbReference type="EMBL" id="CP072793">
    <property type="protein sequence ID" value="QTR53973.1"/>
    <property type="molecule type" value="Genomic_DNA"/>
</dbReference>
<keyword evidence="19" id="KW-1185">Reference proteome</keyword>
<evidence type="ECO:0000313" key="19">
    <source>
        <dbReference type="Proteomes" id="UP000672009"/>
    </source>
</evidence>
<dbReference type="Pfam" id="PF08245">
    <property type="entry name" value="Mur_ligase_M"/>
    <property type="match status" value="1"/>
</dbReference>
<dbReference type="KEGG" id="tun:J9260_02470"/>
<dbReference type="Gene3D" id="3.40.1190.10">
    <property type="entry name" value="Mur-like, catalytic domain"/>
    <property type="match status" value="1"/>
</dbReference>
<dbReference type="GO" id="GO:0051301">
    <property type="term" value="P:cell division"/>
    <property type="evidence" value="ECO:0007669"/>
    <property type="project" value="UniProtKB-KW"/>
</dbReference>
<dbReference type="RefSeq" id="WP_210219480.1">
    <property type="nucleotide sequence ID" value="NZ_CP072793.1"/>
</dbReference>
<evidence type="ECO:0000256" key="11">
    <source>
        <dbReference type="ARBA" id="ARBA00023306"/>
    </source>
</evidence>
<comment type="catalytic activity">
    <reaction evidence="13 14">
        <text>UDP-N-acetyl-alpha-D-muramate + L-alanine + ATP = UDP-N-acetyl-alpha-D-muramoyl-L-alanine + ADP + phosphate + H(+)</text>
        <dbReference type="Rhea" id="RHEA:23372"/>
        <dbReference type="ChEBI" id="CHEBI:15378"/>
        <dbReference type="ChEBI" id="CHEBI:30616"/>
        <dbReference type="ChEBI" id="CHEBI:43474"/>
        <dbReference type="ChEBI" id="CHEBI:57972"/>
        <dbReference type="ChEBI" id="CHEBI:70757"/>
        <dbReference type="ChEBI" id="CHEBI:83898"/>
        <dbReference type="ChEBI" id="CHEBI:456216"/>
        <dbReference type="EC" id="6.3.2.8"/>
    </reaction>
</comment>
<sequence>MKIGNDQLARKRISRLHFIGIGGAGMGGIAEVVANLGYTVSGSDLSESAMTRRLAALGVTVHKGHTAENVQGADVIVVSTAIDSHNPEIVAAREQRIPIIRRAEMLAELMRFRQGIAVAGTHGKTTTTSLTTSLLVEGGMDPTYVIGGKLNSSASNSKLGTGEYLVAEADESDASFLHLQPMIAVVTNIDEDHMSTYGNDFAKLKQTFIEFLHHLPFYGLAVLCVDDEYVREILPQVSRPIVTYGIDDEAADVKATDMRFVGTQSLFTVHRPRGKASLDITLNLPGRHNVLNALAAIAIATELDVADEAIIAGLQKFDGVGRRFQQYGDISFAVGKKATLVDDYGHHPREMKATLDAVRNAWPERRLVQIFQPHRYTRTRDLFEDFAQVLSETDVLVLMDVYAASEQPIPGADGRALARAVRIRGKVDPIFVADVEDVPGVLKHILQDGDIILTQGAGSVGGLAASLPEKLSMKGGE</sequence>
<keyword evidence="11 14" id="KW-0131">Cell cycle</keyword>
<keyword evidence="10 14" id="KW-0573">Peptidoglycan synthesis</keyword>
<dbReference type="InterPro" id="IPR013221">
    <property type="entry name" value="Mur_ligase_cen"/>
</dbReference>
<keyword evidence="8 14" id="KW-0067">ATP-binding</keyword>
<feature type="binding site" evidence="14">
    <location>
        <begin position="120"/>
        <end position="126"/>
    </location>
    <ligand>
        <name>ATP</name>
        <dbReference type="ChEBI" id="CHEBI:30616"/>
    </ligand>
</feature>
<dbReference type="InterPro" id="IPR050061">
    <property type="entry name" value="MurCDEF_pg_biosynth"/>
</dbReference>
<dbReference type="FunFam" id="3.40.1190.10:FF:000001">
    <property type="entry name" value="UDP-N-acetylmuramate--L-alanine ligase"/>
    <property type="match status" value="1"/>
</dbReference>
<evidence type="ECO:0000256" key="7">
    <source>
        <dbReference type="ARBA" id="ARBA00022741"/>
    </source>
</evidence>
<evidence type="ECO:0000256" key="3">
    <source>
        <dbReference type="ARBA" id="ARBA00012211"/>
    </source>
</evidence>
<dbReference type="GO" id="GO:0008360">
    <property type="term" value="P:regulation of cell shape"/>
    <property type="evidence" value="ECO:0007669"/>
    <property type="project" value="UniProtKB-KW"/>
</dbReference>
<proteinExistence type="inferred from homology"/>
<dbReference type="PANTHER" id="PTHR43445">
    <property type="entry name" value="UDP-N-ACETYLMURAMATE--L-ALANINE LIGASE-RELATED"/>
    <property type="match status" value="1"/>
</dbReference>
<evidence type="ECO:0000256" key="14">
    <source>
        <dbReference type="HAMAP-Rule" id="MF_00046"/>
    </source>
</evidence>
<evidence type="ECO:0000256" key="10">
    <source>
        <dbReference type="ARBA" id="ARBA00022984"/>
    </source>
</evidence>
<evidence type="ECO:0000256" key="9">
    <source>
        <dbReference type="ARBA" id="ARBA00022960"/>
    </source>
</evidence>
<gene>
    <name evidence="14 18" type="primary">murC</name>
    <name evidence="18" type="ORF">J9260_02470</name>
</gene>
<accession>A0A975IHS9</accession>
<dbReference type="GO" id="GO:0008763">
    <property type="term" value="F:UDP-N-acetylmuramate-L-alanine ligase activity"/>
    <property type="evidence" value="ECO:0007669"/>
    <property type="project" value="UniProtKB-UniRule"/>
</dbReference>
<dbReference type="GO" id="GO:0009252">
    <property type="term" value="P:peptidoglycan biosynthetic process"/>
    <property type="evidence" value="ECO:0007669"/>
    <property type="project" value="UniProtKB-UniRule"/>
</dbReference>
<evidence type="ECO:0000259" key="17">
    <source>
        <dbReference type="Pfam" id="PF08245"/>
    </source>
</evidence>
<dbReference type="Gene3D" id="3.90.190.20">
    <property type="entry name" value="Mur ligase, C-terminal domain"/>
    <property type="match status" value="1"/>
</dbReference>
<comment type="subcellular location">
    <subcellularLocation>
        <location evidence="1 14">Cytoplasm</location>
    </subcellularLocation>
</comment>
<evidence type="ECO:0000256" key="8">
    <source>
        <dbReference type="ARBA" id="ARBA00022840"/>
    </source>
</evidence>
<keyword evidence="9 14" id="KW-0133">Cell shape</keyword>
<dbReference type="SUPFAM" id="SSF51984">
    <property type="entry name" value="MurCD N-terminal domain"/>
    <property type="match status" value="1"/>
</dbReference>
<evidence type="ECO:0000313" key="18">
    <source>
        <dbReference type="EMBL" id="QTR53973.1"/>
    </source>
</evidence>
<dbReference type="SUPFAM" id="SSF53244">
    <property type="entry name" value="MurD-like peptide ligases, peptide-binding domain"/>
    <property type="match status" value="1"/>
</dbReference>
<protein>
    <recommendedName>
        <fullName evidence="3 14">UDP-N-acetylmuramate--L-alanine ligase</fullName>
        <ecNumber evidence="3 14">6.3.2.8</ecNumber>
    </recommendedName>
    <alternativeName>
        <fullName evidence="14">UDP-N-acetylmuramoyl-L-alanine synthetase</fullName>
    </alternativeName>
</protein>
<evidence type="ECO:0000256" key="2">
    <source>
        <dbReference type="ARBA" id="ARBA00004752"/>
    </source>
</evidence>
<keyword evidence="5 14" id="KW-0436">Ligase</keyword>
<dbReference type="AlphaFoldDB" id="A0A975IHS9"/>
<comment type="similarity">
    <text evidence="14">Belongs to the MurCDEF family.</text>
</comment>
<keyword evidence="7 14" id="KW-0547">Nucleotide-binding</keyword>
<evidence type="ECO:0000256" key="6">
    <source>
        <dbReference type="ARBA" id="ARBA00022618"/>
    </source>
</evidence>
<organism evidence="18 19">
    <name type="scientific">Thiothrix unzii</name>
    <dbReference type="NCBI Taxonomy" id="111769"/>
    <lineage>
        <taxon>Bacteria</taxon>
        <taxon>Pseudomonadati</taxon>
        <taxon>Pseudomonadota</taxon>
        <taxon>Gammaproteobacteria</taxon>
        <taxon>Thiotrichales</taxon>
        <taxon>Thiotrichaceae</taxon>
        <taxon>Thiothrix</taxon>
    </lineage>
</organism>
<dbReference type="InterPro" id="IPR004101">
    <property type="entry name" value="Mur_ligase_C"/>
</dbReference>
<comment type="function">
    <text evidence="14">Cell wall formation.</text>
</comment>
<evidence type="ECO:0000256" key="12">
    <source>
        <dbReference type="ARBA" id="ARBA00023316"/>
    </source>
</evidence>
<dbReference type="NCBIfam" id="TIGR01082">
    <property type="entry name" value="murC"/>
    <property type="match status" value="1"/>
</dbReference>
<dbReference type="GO" id="GO:0071555">
    <property type="term" value="P:cell wall organization"/>
    <property type="evidence" value="ECO:0007669"/>
    <property type="project" value="UniProtKB-KW"/>
</dbReference>
<evidence type="ECO:0000256" key="4">
    <source>
        <dbReference type="ARBA" id="ARBA00022490"/>
    </source>
</evidence>
<keyword evidence="4 14" id="KW-0963">Cytoplasm</keyword>
<reference evidence="18" key="1">
    <citation type="submission" date="2021-04" db="EMBL/GenBank/DDBJ databases">
        <title>Genomics, taxonomy and metabolism of representatives of sulfur bacteria of the genus Thiothrix: Thiothrix fructosivorans QT, Thiothrix unzii A1T and three new species, Thiothrix subterranea sp. nov., Thiothrix litoralis sp. nov. and 'Candidatus Thiothrix anitrata' sp. nov.</title>
        <authorList>
            <person name="Ravin N.V."/>
            <person name="Smolyakov D."/>
            <person name="Rudenko T.S."/>
            <person name="Mardanov A.V."/>
            <person name="Beletsky A.V."/>
            <person name="Markov N.D."/>
            <person name="Fomenkov A.I."/>
            <person name="Roberts R.J."/>
            <person name="Karnachuk O.V."/>
            <person name="Novikov A."/>
            <person name="Grabovich M.Y."/>
        </authorList>
    </citation>
    <scope>NUCLEOTIDE SEQUENCE</scope>
    <source>
        <strain evidence="18">A1</strain>
    </source>
</reference>
<dbReference type="GO" id="GO:0005524">
    <property type="term" value="F:ATP binding"/>
    <property type="evidence" value="ECO:0007669"/>
    <property type="project" value="UniProtKB-UniRule"/>
</dbReference>
<evidence type="ECO:0000259" key="16">
    <source>
        <dbReference type="Pfam" id="PF02875"/>
    </source>
</evidence>
<dbReference type="SUPFAM" id="SSF53623">
    <property type="entry name" value="MurD-like peptide ligases, catalytic domain"/>
    <property type="match status" value="1"/>
</dbReference>
<dbReference type="Pfam" id="PF01225">
    <property type="entry name" value="Mur_ligase"/>
    <property type="match status" value="1"/>
</dbReference>
<dbReference type="Pfam" id="PF02875">
    <property type="entry name" value="Mur_ligase_C"/>
    <property type="match status" value="1"/>
</dbReference>
<dbReference type="HAMAP" id="MF_00046">
    <property type="entry name" value="MurC"/>
    <property type="match status" value="1"/>
</dbReference>
<evidence type="ECO:0000259" key="15">
    <source>
        <dbReference type="Pfam" id="PF01225"/>
    </source>
</evidence>
<dbReference type="InterPro" id="IPR036615">
    <property type="entry name" value="Mur_ligase_C_dom_sf"/>
</dbReference>
<name>A0A975IHS9_9GAMM</name>
<evidence type="ECO:0000256" key="13">
    <source>
        <dbReference type="ARBA" id="ARBA00047833"/>
    </source>
</evidence>
<keyword evidence="6 14" id="KW-0132">Cell division</keyword>
<dbReference type="EC" id="6.3.2.8" evidence="3 14"/>
<feature type="domain" description="Mur ligase N-terminal catalytic" evidence="15">
    <location>
        <begin position="16"/>
        <end position="112"/>
    </location>
</feature>
<dbReference type="PANTHER" id="PTHR43445:SF3">
    <property type="entry name" value="UDP-N-ACETYLMURAMATE--L-ALANINE LIGASE"/>
    <property type="match status" value="1"/>
</dbReference>
<dbReference type="GO" id="GO:0005737">
    <property type="term" value="C:cytoplasm"/>
    <property type="evidence" value="ECO:0007669"/>
    <property type="project" value="UniProtKB-SubCell"/>
</dbReference>
<dbReference type="Gene3D" id="3.40.50.720">
    <property type="entry name" value="NAD(P)-binding Rossmann-like Domain"/>
    <property type="match status" value="1"/>
</dbReference>
<comment type="pathway">
    <text evidence="2 14">Cell wall biogenesis; peptidoglycan biosynthesis.</text>
</comment>
<dbReference type="Proteomes" id="UP000672009">
    <property type="component" value="Chromosome"/>
</dbReference>
<feature type="domain" description="Mur ligase central" evidence="17">
    <location>
        <begin position="118"/>
        <end position="300"/>
    </location>
</feature>
<dbReference type="InterPro" id="IPR000713">
    <property type="entry name" value="Mur_ligase_N"/>
</dbReference>
<evidence type="ECO:0000256" key="1">
    <source>
        <dbReference type="ARBA" id="ARBA00004496"/>
    </source>
</evidence>